<dbReference type="Proteomes" id="UP001523216">
    <property type="component" value="Unassembled WGS sequence"/>
</dbReference>
<comment type="caution">
    <text evidence="1">The sequence shown here is derived from an EMBL/GenBank/DDBJ whole genome shotgun (WGS) entry which is preliminary data.</text>
</comment>
<evidence type="ECO:0000313" key="2">
    <source>
        <dbReference type="Proteomes" id="UP001523216"/>
    </source>
</evidence>
<proteinExistence type="predicted"/>
<protein>
    <submittedName>
        <fullName evidence="1">Uncharacterized protein</fullName>
    </submittedName>
</protein>
<organism evidence="1 2">
    <name type="scientific">Paractinoplanes hotanensis</name>
    <dbReference type="NCBI Taxonomy" id="2906497"/>
    <lineage>
        <taxon>Bacteria</taxon>
        <taxon>Bacillati</taxon>
        <taxon>Actinomycetota</taxon>
        <taxon>Actinomycetes</taxon>
        <taxon>Micromonosporales</taxon>
        <taxon>Micromonosporaceae</taxon>
        <taxon>Paractinoplanes</taxon>
    </lineage>
</organism>
<reference evidence="1 2" key="1">
    <citation type="submission" date="2022-06" db="EMBL/GenBank/DDBJ databases">
        <title>Actinoplanes abujensis sp. nov., isolated from Nigerian arid soil.</title>
        <authorList>
            <person name="Ding P."/>
        </authorList>
    </citation>
    <scope>NUCLEOTIDE SEQUENCE [LARGE SCALE GENOMIC DNA]</scope>
    <source>
        <strain evidence="2">TRM88002</strain>
    </source>
</reference>
<dbReference type="EMBL" id="JAMQOL010000014">
    <property type="protein sequence ID" value="MCM4078163.1"/>
    <property type="molecule type" value="Genomic_DNA"/>
</dbReference>
<evidence type="ECO:0000313" key="1">
    <source>
        <dbReference type="EMBL" id="MCM4078163.1"/>
    </source>
</evidence>
<keyword evidence="2" id="KW-1185">Reference proteome</keyword>
<name>A0ABT0XWJ6_9ACTN</name>
<accession>A0ABT0XWJ6</accession>
<dbReference type="RefSeq" id="WP_251798011.1">
    <property type="nucleotide sequence ID" value="NZ_JAMQOL010000014.1"/>
</dbReference>
<sequence length="120" mass="13006">MEGESFSTPFAGLLFITLAAEGRLVLDAGRADELIAGLERTHSSVRIRLSILRQRQAGPAERVVELPDDASRDIVDAVFADQIAPGLLERANEEIPKYIEALRVARRPPLPGCRAGSTIS</sequence>
<gene>
    <name evidence="1" type="ORF">LXN57_11350</name>
</gene>